<dbReference type="InterPro" id="IPR013342">
    <property type="entry name" value="Mandelate_racemase_C"/>
</dbReference>
<dbReference type="EC" id="4.2.1.68" evidence="3"/>
<evidence type="ECO:0000313" key="9">
    <source>
        <dbReference type="Proteomes" id="UP000631791"/>
    </source>
</evidence>
<reference evidence="8 9" key="1">
    <citation type="submission" date="2020-11" db="EMBL/GenBank/DDBJ databases">
        <title>Sequencing the genomes of 1000 actinobacteria strains.</title>
        <authorList>
            <person name="Klenk H.-P."/>
        </authorList>
    </citation>
    <scope>NUCLEOTIDE SEQUENCE [LARGE SCALE GENOMIC DNA]</scope>
    <source>
        <strain evidence="8 9">DSM 101695</strain>
    </source>
</reference>
<dbReference type="SMART" id="SM00922">
    <property type="entry name" value="MR_MLE"/>
    <property type="match status" value="1"/>
</dbReference>
<name>A0ABS0KBD6_9ACTN</name>
<dbReference type="EMBL" id="JADOTY010000001">
    <property type="protein sequence ID" value="MBG6105443.1"/>
    <property type="molecule type" value="Genomic_DNA"/>
</dbReference>
<dbReference type="Pfam" id="PF02746">
    <property type="entry name" value="MR_MLE_N"/>
    <property type="match status" value="1"/>
</dbReference>
<evidence type="ECO:0000256" key="2">
    <source>
        <dbReference type="ARBA" id="ARBA00001946"/>
    </source>
</evidence>
<evidence type="ECO:0000256" key="4">
    <source>
        <dbReference type="ARBA" id="ARBA00022723"/>
    </source>
</evidence>
<comment type="catalytic activity">
    <reaction evidence="1">
        <text>L-fuconate = 2-dehydro-3-deoxy-L-fuconate + H2O</text>
        <dbReference type="Rhea" id="RHEA:22772"/>
        <dbReference type="ChEBI" id="CHEBI:15377"/>
        <dbReference type="ChEBI" id="CHEBI:21291"/>
        <dbReference type="ChEBI" id="CHEBI:37448"/>
        <dbReference type="EC" id="4.2.1.68"/>
    </reaction>
</comment>
<evidence type="ECO:0000259" key="7">
    <source>
        <dbReference type="SMART" id="SM00922"/>
    </source>
</evidence>
<keyword evidence="4" id="KW-0479">Metal-binding</keyword>
<gene>
    <name evidence="8" type="ORF">IW249_005857</name>
</gene>
<keyword evidence="9" id="KW-1185">Reference proteome</keyword>
<evidence type="ECO:0000313" key="8">
    <source>
        <dbReference type="EMBL" id="MBG6105443.1"/>
    </source>
</evidence>
<feature type="domain" description="Mandelate racemase/muconate lactonizing enzyme C-terminal" evidence="7">
    <location>
        <begin position="195"/>
        <end position="291"/>
    </location>
</feature>
<dbReference type="InterPro" id="IPR013341">
    <property type="entry name" value="Mandelate_racemase_N_dom"/>
</dbReference>
<dbReference type="SUPFAM" id="SSF54826">
    <property type="entry name" value="Enolase N-terminal domain-like"/>
    <property type="match status" value="1"/>
</dbReference>
<dbReference type="SFLD" id="SFLDF00111">
    <property type="entry name" value="L-fuconate_dehydratase"/>
    <property type="match status" value="1"/>
</dbReference>
<dbReference type="InterPro" id="IPR029065">
    <property type="entry name" value="Enolase_C-like"/>
</dbReference>
<dbReference type="PANTHER" id="PTHR13794:SF58">
    <property type="entry name" value="MITOCHONDRIAL ENOLASE SUPERFAMILY MEMBER 1"/>
    <property type="match status" value="1"/>
</dbReference>
<dbReference type="InterPro" id="IPR046945">
    <property type="entry name" value="RHMD-like"/>
</dbReference>
<dbReference type="Gene3D" id="3.20.20.120">
    <property type="entry name" value="Enolase-like C-terminal domain"/>
    <property type="match status" value="1"/>
</dbReference>
<evidence type="ECO:0000256" key="3">
    <source>
        <dbReference type="ARBA" id="ARBA00013142"/>
    </source>
</evidence>
<comment type="cofactor">
    <cofactor evidence="2">
        <name>Mg(2+)</name>
        <dbReference type="ChEBI" id="CHEBI:18420"/>
    </cofactor>
</comment>
<dbReference type="SFLD" id="SFLDG00179">
    <property type="entry name" value="mandelate_racemase"/>
    <property type="match status" value="1"/>
</dbReference>
<accession>A0ABS0KBD6</accession>
<sequence length="434" mass="47211">MAVITSVDTYDVRFPTSRDLDGSDAMNPDPDYSAAYLVLSTDDGPDGHGFTFTIGRGNDVCRAAIDALVPYVVGLDPDTVDLGAFARSLTQDSQLRWLGPEKGVMHLAAAAVINAMWDLVAKRAGKPVWRYLADLSPEQIVDLVDWRYLTDALTPDEALEILRAAEPGRADRIARLTERGYPAYTTSPGWLGYSDDKVVRLARQAVADGFTQIKLKVGADAADDVRRLKIAREAVGPQIRIALDANQRWDVAEAVERMRELAPYDPWWIEEPTSPDDVLAHAAIRSALATSAPDGGPIRVATGEHVANRVVFKQLLQADAVDVVQIDACRVAGVNENVAILLLAVKYGVPVCPHAGGVGLCELVQHLSMFDFVAVSGSMRHRVVEYVDHLHEHFVDPVVIKDGHYVVPSAPGFSAAMRPESLANYAYPDGPAWV</sequence>
<organism evidence="8 9">
    <name type="scientific">Micromonospora vinacea</name>
    <dbReference type="NCBI Taxonomy" id="709878"/>
    <lineage>
        <taxon>Bacteria</taxon>
        <taxon>Bacillati</taxon>
        <taxon>Actinomycetota</taxon>
        <taxon>Actinomycetes</taxon>
        <taxon>Micromonosporales</taxon>
        <taxon>Micromonosporaceae</taxon>
        <taxon>Micromonospora</taxon>
    </lineage>
</organism>
<keyword evidence="6 8" id="KW-0456">Lyase</keyword>
<dbReference type="InterPro" id="IPR034610">
    <property type="entry name" value="L-fuconate_dehydratase"/>
</dbReference>
<dbReference type="InterPro" id="IPR029017">
    <property type="entry name" value="Enolase-like_N"/>
</dbReference>
<evidence type="ECO:0000256" key="6">
    <source>
        <dbReference type="ARBA" id="ARBA00023239"/>
    </source>
</evidence>
<dbReference type="Gene3D" id="3.30.390.10">
    <property type="entry name" value="Enolase-like, N-terminal domain"/>
    <property type="match status" value="1"/>
</dbReference>
<dbReference type="RefSeq" id="WP_196923747.1">
    <property type="nucleotide sequence ID" value="NZ_JADOTY010000001.1"/>
</dbReference>
<dbReference type="SUPFAM" id="SSF51604">
    <property type="entry name" value="Enolase C-terminal domain-like"/>
    <property type="match status" value="1"/>
</dbReference>
<evidence type="ECO:0000256" key="1">
    <source>
        <dbReference type="ARBA" id="ARBA00001737"/>
    </source>
</evidence>
<keyword evidence="5" id="KW-0460">Magnesium</keyword>
<dbReference type="Proteomes" id="UP000631791">
    <property type="component" value="Unassembled WGS sequence"/>
</dbReference>
<dbReference type="GO" id="GO:0050023">
    <property type="term" value="F:L-fuconate dehydratase activity"/>
    <property type="evidence" value="ECO:0007669"/>
    <property type="project" value="UniProtKB-EC"/>
</dbReference>
<dbReference type="SFLD" id="SFLDS00001">
    <property type="entry name" value="Enolase"/>
    <property type="match status" value="1"/>
</dbReference>
<dbReference type="Pfam" id="PF13378">
    <property type="entry name" value="MR_MLE_C"/>
    <property type="match status" value="1"/>
</dbReference>
<dbReference type="InterPro" id="IPR036849">
    <property type="entry name" value="Enolase-like_C_sf"/>
</dbReference>
<evidence type="ECO:0000256" key="5">
    <source>
        <dbReference type="ARBA" id="ARBA00022842"/>
    </source>
</evidence>
<protein>
    <recommendedName>
        <fullName evidence="3">L-fuconate dehydratase</fullName>
        <ecNumber evidence="3">4.2.1.68</ecNumber>
    </recommendedName>
</protein>
<dbReference type="InterPro" id="IPR018110">
    <property type="entry name" value="Mandel_Rmase/mucon_lact_enz_CS"/>
</dbReference>
<dbReference type="PANTHER" id="PTHR13794">
    <property type="entry name" value="ENOLASE SUPERFAMILY, MANDELATE RACEMASE"/>
    <property type="match status" value="1"/>
</dbReference>
<comment type="caution">
    <text evidence="8">The sequence shown here is derived from an EMBL/GenBank/DDBJ whole genome shotgun (WGS) entry which is preliminary data.</text>
</comment>
<proteinExistence type="predicted"/>
<dbReference type="PROSITE" id="PS00909">
    <property type="entry name" value="MR_MLE_2"/>
    <property type="match status" value="1"/>
</dbReference>